<accession>A0A4P2Q6T8</accession>
<evidence type="ECO:0000313" key="2">
    <source>
        <dbReference type="EMBL" id="AUX25175.1"/>
    </source>
</evidence>
<protein>
    <recommendedName>
        <fullName evidence="4">Secreted protein</fullName>
    </recommendedName>
</protein>
<dbReference type="OrthoDB" id="5510139at2"/>
<sequence length="181" mass="19089">MGHGPKRQARALVLCVCACALVVVPAPARALELSDGVSVGGFQIGTGPRLALSPFGGLLWRREKDFQIELQNMFSVVPGTRVGIYDRTAVALVYAWKTGKASLGPSVSIYSMPVCSPMSCNRVVGVAPGGHAQTDWYFSEPLGVSVSANLDWAGGDSRVLHGSWVAMVAAGPVWRFGGESK</sequence>
<feature type="chain" id="PRO_5020234892" description="Secreted protein" evidence="1">
    <location>
        <begin position="31"/>
        <end position="181"/>
    </location>
</feature>
<evidence type="ECO:0008006" key="4">
    <source>
        <dbReference type="Google" id="ProtNLM"/>
    </source>
</evidence>
<organism evidence="2 3">
    <name type="scientific">Sorangium cellulosum</name>
    <name type="common">Polyangium cellulosum</name>
    <dbReference type="NCBI Taxonomy" id="56"/>
    <lineage>
        <taxon>Bacteria</taxon>
        <taxon>Pseudomonadati</taxon>
        <taxon>Myxococcota</taxon>
        <taxon>Polyangia</taxon>
        <taxon>Polyangiales</taxon>
        <taxon>Polyangiaceae</taxon>
        <taxon>Sorangium</taxon>
    </lineage>
</organism>
<evidence type="ECO:0000256" key="1">
    <source>
        <dbReference type="SAM" id="SignalP"/>
    </source>
</evidence>
<name>A0A4P2Q6T8_SORCE</name>
<dbReference type="RefSeq" id="WP_129351932.1">
    <property type="nucleotide sequence ID" value="NZ_CP012670.1"/>
</dbReference>
<dbReference type="AlphaFoldDB" id="A0A4P2Q6T8"/>
<dbReference type="Proteomes" id="UP000295781">
    <property type="component" value="Chromosome"/>
</dbReference>
<feature type="signal peptide" evidence="1">
    <location>
        <begin position="1"/>
        <end position="30"/>
    </location>
</feature>
<evidence type="ECO:0000313" key="3">
    <source>
        <dbReference type="Proteomes" id="UP000295781"/>
    </source>
</evidence>
<dbReference type="EMBL" id="CP012670">
    <property type="protein sequence ID" value="AUX25175.1"/>
    <property type="molecule type" value="Genomic_DNA"/>
</dbReference>
<reference evidence="2 3" key="1">
    <citation type="submission" date="2015-09" db="EMBL/GenBank/DDBJ databases">
        <title>Sorangium comparison.</title>
        <authorList>
            <person name="Zaburannyi N."/>
            <person name="Bunk B."/>
            <person name="Overmann J."/>
            <person name="Mueller R."/>
        </authorList>
    </citation>
    <scope>NUCLEOTIDE SEQUENCE [LARGE SCALE GENOMIC DNA]</scope>
    <source>
        <strain evidence="2 3">So ceGT47</strain>
    </source>
</reference>
<gene>
    <name evidence="2" type="ORF">SOCEGT47_057190</name>
</gene>
<proteinExistence type="predicted"/>
<keyword evidence="1" id="KW-0732">Signal</keyword>